<dbReference type="Proteomes" id="UP000826271">
    <property type="component" value="Unassembled WGS sequence"/>
</dbReference>
<dbReference type="AlphaFoldDB" id="A0AAV6X6X5"/>
<gene>
    <name evidence="1" type="ORF">BUALT_Bualt09G0036100</name>
</gene>
<sequence>MKGVENNTAPLKKWSRILGRGNSEKTTRIGSQMLEKLEMMMIDFLRKNAEMFAWQASNFKGIEPKAIMHRLNIDPKAKLVK</sequence>
<evidence type="ECO:0000313" key="1">
    <source>
        <dbReference type="EMBL" id="KAG8376177.1"/>
    </source>
</evidence>
<organism evidence="1 2">
    <name type="scientific">Buddleja alternifolia</name>
    <dbReference type="NCBI Taxonomy" id="168488"/>
    <lineage>
        <taxon>Eukaryota</taxon>
        <taxon>Viridiplantae</taxon>
        <taxon>Streptophyta</taxon>
        <taxon>Embryophyta</taxon>
        <taxon>Tracheophyta</taxon>
        <taxon>Spermatophyta</taxon>
        <taxon>Magnoliopsida</taxon>
        <taxon>eudicotyledons</taxon>
        <taxon>Gunneridae</taxon>
        <taxon>Pentapetalae</taxon>
        <taxon>asterids</taxon>
        <taxon>lamiids</taxon>
        <taxon>Lamiales</taxon>
        <taxon>Scrophulariaceae</taxon>
        <taxon>Buddlejeae</taxon>
        <taxon>Buddleja</taxon>
    </lineage>
</organism>
<reference evidence="1" key="1">
    <citation type="submission" date="2019-10" db="EMBL/GenBank/DDBJ databases">
        <authorList>
            <person name="Zhang R."/>
            <person name="Pan Y."/>
            <person name="Wang J."/>
            <person name="Ma R."/>
            <person name="Yu S."/>
        </authorList>
    </citation>
    <scope>NUCLEOTIDE SEQUENCE</scope>
    <source>
        <strain evidence="1">LA-IB0</strain>
        <tissue evidence="1">Leaf</tissue>
    </source>
</reference>
<name>A0AAV6X6X5_9LAMI</name>
<keyword evidence="2" id="KW-1185">Reference proteome</keyword>
<protein>
    <submittedName>
        <fullName evidence="1">Uncharacterized protein</fullName>
    </submittedName>
</protein>
<accession>A0AAV6X6X5</accession>
<proteinExistence type="predicted"/>
<evidence type="ECO:0000313" key="2">
    <source>
        <dbReference type="Proteomes" id="UP000826271"/>
    </source>
</evidence>
<dbReference type="EMBL" id="WHWC01000009">
    <property type="protein sequence ID" value="KAG8376177.1"/>
    <property type="molecule type" value="Genomic_DNA"/>
</dbReference>
<comment type="caution">
    <text evidence="1">The sequence shown here is derived from an EMBL/GenBank/DDBJ whole genome shotgun (WGS) entry which is preliminary data.</text>
</comment>